<organism evidence="1 2">
    <name type="scientific">Eleusine coracana subsp. coracana</name>
    <dbReference type="NCBI Taxonomy" id="191504"/>
    <lineage>
        <taxon>Eukaryota</taxon>
        <taxon>Viridiplantae</taxon>
        <taxon>Streptophyta</taxon>
        <taxon>Embryophyta</taxon>
        <taxon>Tracheophyta</taxon>
        <taxon>Spermatophyta</taxon>
        <taxon>Magnoliopsida</taxon>
        <taxon>Liliopsida</taxon>
        <taxon>Poales</taxon>
        <taxon>Poaceae</taxon>
        <taxon>PACMAD clade</taxon>
        <taxon>Chloridoideae</taxon>
        <taxon>Cynodonteae</taxon>
        <taxon>Eleusininae</taxon>
        <taxon>Eleusine</taxon>
    </lineage>
</organism>
<evidence type="ECO:0000313" key="2">
    <source>
        <dbReference type="Proteomes" id="UP001054889"/>
    </source>
</evidence>
<dbReference type="Proteomes" id="UP001054889">
    <property type="component" value="Unassembled WGS sequence"/>
</dbReference>
<proteinExistence type="predicted"/>
<sequence length="70" mass="6980">MAARSNSPDVSTGAGSTSTISAATVTGWHMLKIQGYSQTNSVKSGTFTVEAIAGASNTTLTATTKSTPIG</sequence>
<accession>A0AAV5D3V6</accession>
<comment type="caution">
    <text evidence="1">The sequence shown here is derived from an EMBL/GenBank/DDBJ whole genome shotgun (WGS) entry which is preliminary data.</text>
</comment>
<dbReference type="AlphaFoldDB" id="A0AAV5D3V6"/>
<keyword evidence="2" id="KW-1185">Reference proteome</keyword>
<reference evidence="1" key="2">
    <citation type="submission" date="2021-12" db="EMBL/GenBank/DDBJ databases">
        <title>Resequencing data analysis of finger millet.</title>
        <authorList>
            <person name="Hatakeyama M."/>
            <person name="Aluri S."/>
            <person name="Balachadran M.T."/>
            <person name="Sivarajan S.R."/>
            <person name="Poveda L."/>
            <person name="Shimizu-Inatsugi R."/>
            <person name="Schlapbach R."/>
            <person name="Sreeman S.M."/>
            <person name="Shimizu K.K."/>
        </authorList>
    </citation>
    <scope>NUCLEOTIDE SEQUENCE</scope>
</reference>
<gene>
    <name evidence="1" type="primary">ga22519</name>
    <name evidence="1" type="ORF">PR202_ga22519</name>
</gene>
<protein>
    <submittedName>
        <fullName evidence="1">Uncharacterized protein</fullName>
    </submittedName>
</protein>
<name>A0AAV5D3V6_ELECO</name>
<reference evidence="1" key="1">
    <citation type="journal article" date="2018" name="DNA Res.">
        <title>Multiple hybrid de novo genome assembly of finger millet, an orphan allotetraploid crop.</title>
        <authorList>
            <person name="Hatakeyama M."/>
            <person name="Aluri S."/>
            <person name="Balachadran M.T."/>
            <person name="Sivarajan S.R."/>
            <person name="Patrignani A."/>
            <person name="Gruter S."/>
            <person name="Poveda L."/>
            <person name="Shimizu-Inatsugi R."/>
            <person name="Baeten J."/>
            <person name="Francoijs K.J."/>
            <person name="Nataraja K.N."/>
            <person name="Reddy Y.A.N."/>
            <person name="Phadnis S."/>
            <person name="Ravikumar R.L."/>
            <person name="Schlapbach R."/>
            <person name="Sreeman S.M."/>
            <person name="Shimizu K.K."/>
        </authorList>
    </citation>
    <scope>NUCLEOTIDE SEQUENCE</scope>
</reference>
<dbReference type="EMBL" id="BQKI01000011">
    <property type="protein sequence ID" value="GJN04935.1"/>
    <property type="molecule type" value="Genomic_DNA"/>
</dbReference>
<evidence type="ECO:0000313" key="1">
    <source>
        <dbReference type="EMBL" id="GJN04935.1"/>
    </source>
</evidence>